<keyword evidence="2" id="KW-1185">Reference proteome</keyword>
<dbReference type="AlphaFoldDB" id="A0A9Q1IZS5"/>
<name>A0A9Q1IZS5_SYNKA</name>
<reference evidence="1" key="1">
    <citation type="journal article" date="2023" name="Science">
        <title>Genome structures resolve the early diversification of teleost fishes.</title>
        <authorList>
            <person name="Parey E."/>
            <person name="Louis A."/>
            <person name="Montfort J."/>
            <person name="Bouchez O."/>
            <person name="Roques C."/>
            <person name="Iampietro C."/>
            <person name="Lluch J."/>
            <person name="Castinel A."/>
            <person name="Donnadieu C."/>
            <person name="Desvignes T."/>
            <person name="Floi Bucao C."/>
            <person name="Jouanno E."/>
            <person name="Wen M."/>
            <person name="Mejri S."/>
            <person name="Dirks R."/>
            <person name="Jansen H."/>
            <person name="Henkel C."/>
            <person name="Chen W.J."/>
            <person name="Zahm M."/>
            <person name="Cabau C."/>
            <person name="Klopp C."/>
            <person name="Thompson A.W."/>
            <person name="Robinson-Rechavi M."/>
            <person name="Braasch I."/>
            <person name="Lecointre G."/>
            <person name="Bobe J."/>
            <person name="Postlethwait J.H."/>
            <person name="Berthelot C."/>
            <person name="Roest Crollius H."/>
            <person name="Guiguen Y."/>
        </authorList>
    </citation>
    <scope>NUCLEOTIDE SEQUENCE</scope>
    <source>
        <strain evidence="1">WJC10195</strain>
    </source>
</reference>
<proteinExistence type="predicted"/>
<evidence type="ECO:0000313" key="2">
    <source>
        <dbReference type="Proteomes" id="UP001152622"/>
    </source>
</evidence>
<organism evidence="1 2">
    <name type="scientific">Synaphobranchus kaupii</name>
    <name type="common">Kaup's arrowtooth eel</name>
    <dbReference type="NCBI Taxonomy" id="118154"/>
    <lineage>
        <taxon>Eukaryota</taxon>
        <taxon>Metazoa</taxon>
        <taxon>Chordata</taxon>
        <taxon>Craniata</taxon>
        <taxon>Vertebrata</taxon>
        <taxon>Euteleostomi</taxon>
        <taxon>Actinopterygii</taxon>
        <taxon>Neopterygii</taxon>
        <taxon>Teleostei</taxon>
        <taxon>Anguilliformes</taxon>
        <taxon>Synaphobranchidae</taxon>
        <taxon>Synaphobranchus</taxon>
    </lineage>
</organism>
<protein>
    <submittedName>
        <fullName evidence="1">Uncharacterized protein</fullName>
    </submittedName>
</protein>
<accession>A0A9Q1IZS5</accession>
<sequence>MSKAVGVIPKLSPLNLRVRGVLGIGGSRWHAAAARRQENCQPLSQIIRNGAFKISRRTPLLFYLVCQTPVRRRSLGGGFADRDESIRRTNTSGKEISDVSLRGFQQCVSGVTLASLSCQKRHGDKKKQQATT</sequence>
<comment type="caution">
    <text evidence="1">The sequence shown here is derived from an EMBL/GenBank/DDBJ whole genome shotgun (WGS) entry which is preliminary data.</text>
</comment>
<dbReference type="EMBL" id="JAINUF010000004">
    <property type="protein sequence ID" value="KAJ8362777.1"/>
    <property type="molecule type" value="Genomic_DNA"/>
</dbReference>
<dbReference type="Proteomes" id="UP001152622">
    <property type="component" value="Chromosome 4"/>
</dbReference>
<gene>
    <name evidence="1" type="ORF">SKAU_G00116080</name>
</gene>
<evidence type="ECO:0000313" key="1">
    <source>
        <dbReference type="EMBL" id="KAJ8362777.1"/>
    </source>
</evidence>